<proteinExistence type="predicted"/>
<evidence type="ECO:0000256" key="2">
    <source>
        <dbReference type="SAM" id="Phobius"/>
    </source>
</evidence>
<gene>
    <name evidence="3" type="ordered locus">Dtpsy_2564</name>
</gene>
<feature type="coiled-coil region" evidence="1">
    <location>
        <begin position="62"/>
        <end position="96"/>
    </location>
</feature>
<organism evidence="3 4">
    <name type="scientific">Acidovorax ebreus (strain TPSY)</name>
    <name type="common">Diaphorobacter sp. (strain TPSY)</name>
    <dbReference type="NCBI Taxonomy" id="535289"/>
    <lineage>
        <taxon>Bacteria</taxon>
        <taxon>Pseudomonadati</taxon>
        <taxon>Pseudomonadota</taxon>
        <taxon>Betaproteobacteria</taxon>
        <taxon>Burkholderiales</taxon>
        <taxon>Comamonadaceae</taxon>
        <taxon>Diaphorobacter</taxon>
    </lineage>
</organism>
<protein>
    <submittedName>
        <fullName evidence="3">Uncharacterized protein</fullName>
    </submittedName>
</protein>
<evidence type="ECO:0000313" key="3">
    <source>
        <dbReference type="EMBL" id="ACM33999.1"/>
    </source>
</evidence>
<keyword evidence="4" id="KW-1185">Reference proteome</keyword>
<dbReference type="Proteomes" id="UP000000450">
    <property type="component" value="Chromosome"/>
</dbReference>
<dbReference type="KEGG" id="dia:Dtpsy_2564"/>
<keyword evidence="2" id="KW-0812">Transmembrane</keyword>
<name>A0A9J9UB17_ACIET</name>
<evidence type="ECO:0000256" key="1">
    <source>
        <dbReference type="SAM" id="Coils"/>
    </source>
</evidence>
<dbReference type="AlphaFoldDB" id="A0A9J9UB17"/>
<reference evidence="3 4" key="1">
    <citation type="journal article" date="2010" name="J. Bacteriol.">
        <title>Completed genome sequence of the anaerobic iron-oxidizing bacterium Acidovorax ebreus strain TPSY.</title>
        <authorList>
            <person name="Byrne-Bailey K.G."/>
            <person name="Weber K.A."/>
            <person name="Chair A.H."/>
            <person name="Bose S."/>
            <person name="Knox T."/>
            <person name="Spanbauer T.L."/>
            <person name="Chertkov O."/>
            <person name="Coates J.D."/>
        </authorList>
    </citation>
    <scope>NUCLEOTIDE SEQUENCE [LARGE SCALE GENOMIC DNA]</scope>
    <source>
        <strain evidence="3 4">TPSY</strain>
    </source>
</reference>
<dbReference type="RefSeq" id="WP_015913927.1">
    <property type="nucleotide sequence ID" value="NC_011992.1"/>
</dbReference>
<dbReference type="EMBL" id="CP001392">
    <property type="protein sequence ID" value="ACM33999.1"/>
    <property type="molecule type" value="Genomic_DNA"/>
</dbReference>
<evidence type="ECO:0000313" key="4">
    <source>
        <dbReference type="Proteomes" id="UP000000450"/>
    </source>
</evidence>
<accession>A0A9J9UB17</accession>
<keyword evidence="2" id="KW-1133">Transmembrane helix</keyword>
<feature type="transmembrane region" description="Helical" evidence="2">
    <location>
        <begin position="98"/>
        <end position="119"/>
    </location>
</feature>
<keyword evidence="1" id="KW-0175">Coiled coil</keyword>
<sequence>MAVGWMSALKLVPWGDVIEATPQIMQAARKLISNTRKAPPPEAPAQRIDSTPDQLAVLQARMAQLEEDQRASAALIESLAEQNAQLVRAVDGLRRRSLHLLLAVCGLGVCTLALLAWALSR</sequence>
<keyword evidence="2" id="KW-0472">Membrane</keyword>